<name>A0A9P8IBT4_9PEZI</name>
<gene>
    <name evidence="2" type="ORF">GP486_007467</name>
</gene>
<keyword evidence="3" id="KW-1185">Reference proteome</keyword>
<feature type="region of interest" description="Disordered" evidence="1">
    <location>
        <begin position="1"/>
        <end position="46"/>
    </location>
</feature>
<protein>
    <submittedName>
        <fullName evidence="2">Uncharacterized protein</fullName>
    </submittedName>
</protein>
<comment type="caution">
    <text evidence="2">The sequence shown here is derived from an EMBL/GenBank/DDBJ whole genome shotgun (WGS) entry which is preliminary data.</text>
</comment>
<dbReference type="AlphaFoldDB" id="A0A9P8IBT4"/>
<organism evidence="2 3">
    <name type="scientific">Trichoglossum hirsutum</name>
    <dbReference type="NCBI Taxonomy" id="265104"/>
    <lineage>
        <taxon>Eukaryota</taxon>
        <taxon>Fungi</taxon>
        <taxon>Dikarya</taxon>
        <taxon>Ascomycota</taxon>
        <taxon>Pezizomycotina</taxon>
        <taxon>Geoglossomycetes</taxon>
        <taxon>Geoglossales</taxon>
        <taxon>Geoglossaceae</taxon>
        <taxon>Trichoglossum</taxon>
    </lineage>
</organism>
<evidence type="ECO:0000313" key="3">
    <source>
        <dbReference type="Proteomes" id="UP000750711"/>
    </source>
</evidence>
<feature type="region of interest" description="Disordered" evidence="1">
    <location>
        <begin position="111"/>
        <end position="144"/>
    </location>
</feature>
<evidence type="ECO:0000313" key="2">
    <source>
        <dbReference type="EMBL" id="KAH0551217.1"/>
    </source>
</evidence>
<sequence>MSNSASEVAALPSQVEQVEDIEPQQTPEQSTKDQERSRKVRGVQTNADAKYLADAKAISEELRGLQGASIPAAEKGEFLERAMRDLQAEARAAESKKAELKQRKKALDEEYKLEKKRSKDQKKLKSKEEAQEKTARKNPVGVSGNKVGFAAYFTHKVQYTGKAGIRPHSIFPGQCKEICMHPKAKHA</sequence>
<proteinExistence type="predicted"/>
<feature type="compositionally biased region" description="Basic and acidic residues" evidence="1">
    <location>
        <begin position="121"/>
        <end position="135"/>
    </location>
</feature>
<reference evidence="2" key="1">
    <citation type="submission" date="2021-03" db="EMBL/GenBank/DDBJ databases">
        <title>Comparative genomics and phylogenomic investigation of the class Geoglossomycetes provide insights into ecological specialization and systematics.</title>
        <authorList>
            <person name="Melie T."/>
            <person name="Pirro S."/>
            <person name="Miller A.N."/>
            <person name="Quandt A."/>
        </authorList>
    </citation>
    <scope>NUCLEOTIDE SEQUENCE</scope>
    <source>
        <strain evidence="2">CAQ_001_2017</strain>
    </source>
</reference>
<dbReference type="Proteomes" id="UP000750711">
    <property type="component" value="Unassembled WGS sequence"/>
</dbReference>
<evidence type="ECO:0000256" key="1">
    <source>
        <dbReference type="SAM" id="MobiDB-lite"/>
    </source>
</evidence>
<dbReference type="EMBL" id="JAGHQM010002123">
    <property type="protein sequence ID" value="KAH0551217.1"/>
    <property type="molecule type" value="Genomic_DNA"/>
</dbReference>
<accession>A0A9P8IBT4</accession>